<feature type="transmembrane region" description="Helical" evidence="7">
    <location>
        <begin position="90"/>
        <end position="108"/>
    </location>
</feature>
<feature type="transmembrane region" description="Helical" evidence="7">
    <location>
        <begin position="120"/>
        <end position="144"/>
    </location>
</feature>
<dbReference type="Pfam" id="PF01478">
    <property type="entry name" value="Peptidase_A24"/>
    <property type="match status" value="1"/>
</dbReference>
<evidence type="ECO:0000256" key="2">
    <source>
        <dbReference type="ARBA" id="ARBA00022475"/>
    </source>
</evidence>
<keyword evidence="5 7" id="KW-0472">Membrane</keyword>
<feature type="domain" description="Preflagellin peptidase C-terminal" evidence="9">
    <location>
        <begin position="275"/>
        <end position="313"/>
    </location>
</feature>
<dbReference type="Proteomes" id="UP000607197">
    <property type="component" value="Unassembled WGS sequence"/>
</dbReference>
<dbReference type="Pfam" id="PF06847">
    <property type="entry name" value="Arc_PepC_II"/>
    <property type="match status" value="1"/>
</dbReference>
<feature type="region of interest" description="Disordered" evidence="6">
    <location>
        <begin position="211"/>
        <end position="251"/>
    </location>
</feature>
<dbReference type="PANTHER" id="PTHR36506:SF1">
    <property type="entry name" value="PREFLAGELLIN PEPTIDASE"/>
    <property type="match status" value="1"/>
</dbReference>
<feature type="transmembrane region" description="Helical" evidence="7">
    <location>
        <begin position="60"/>
        <end position="83"/>
    </location>
</feature>
<dbReference type="RefSeq" id="WP_229773883.1">
    <property type="nucleotide sequence ID" value="NZ_BMPG01000001.1"/>
</dbReference>
<evidence type="ECO:0000313" key="10">
    <source>
        <dbReference type="EMBL" id="GGL48139.1"/>
    </source>
</evidence>
<keyword evidence="2" id="KW-1003">Cell membrane</keyword>
<feature type="transmembrane region" description="Helical" evidence="7">
    <location>
        <begin position="35"/>
        <end position="54"/>
    </location>
</feature>
<dbReference type="EMBL" id="BMPG01000001">
    <property type="protein sequence ID" value="GGL48139.1"/>
    <property type="molecule type" value="Genomic_DNA"/>
</dbReference>
<protein>
    <submittedName>
        <fullName evidence="10">Peptidase A24</fullName>
    </submittedName>
</protein>
<dbReference type="Gene3D" id="1.20.120.1220">
    <property type="match status" value="1"/>
</dbReference>
<reference evidence="10" key="2">
    <citation type="submission" date="2020-09" db="EMBL/GenBank/DDBJ databases">
        <authorList>
            <person name="Sun Q."/>
            <person name="Ohkuma M."/>
        </authorList>
    </citation>
    <scope>NUCLEOTIDE SEQUENCE</scope>
    <source>
        <strain evidence="10">JCM 19596</strain>
    </source>
</reference>
<proteinExistence type="predicted"/>
<dbReference type="InterPro" id="IPR000045">
    <property type="entry name" value="Prepilin_IV_endopep_pep"/>
</dbReference>
<reference evidence="10" key="1">
    <citation type="journal article" date="2014" name="Int. J. Syst. Evol. Microbiol.">
        <title>Complete genome sequence of Corynebacterium casei LMG S-19264T (=DSM 44701T), isolated from a smear-ripened cheese.</title>
        <authorList>
            <consortium name="US DOE Joint Genome Institute (JGI-PGF)"/>
            <person name="Walter F."/>
            <person name="Albersmeier A."/>
            <person name="Kalinowski J."/>
            <person name="Ruckert C."/>
        </authorList>
    </citation>
    <scope>NUCLEOTIDE SEQUENCE</scope>
    <source>
        <strain evidence="10">JCM 19596</strain>
    </source>
</reference>
<dbReference type="InterPro" id="IPR009655">
    <property type="entry name" value="Preflagellin_peptidase_C"/>
</dbReference>
<comment type="subcellular location">
    <subcellularLocation>
        <location evidence="1">Cell membrane</location>
        <topology evidence="1">Multi-pass membrane protein</topology>
    </subcellularLocation>
</comment>
<evidence type="ECO:0000256" key="5">
    <source>
        <dbReference type="ARBA" id="ARBA00023136"/>
    </source>
</evidence>
<dbReference type="AlphaFoldDB" id="A0A830FHL1"/>
<sequence>MAVATLPDLARLLVLPVFAWAAYRDVRTRRVRDELWYPLYALGVLLLLVDFLRTPDYARLAFLVRVAVSLALVPLGFAFWYFGTFGGADFKALAAMGVLLPTFPYYYLGDTVLPLVTTPLGVFSLSALTNAMLLTLAYPGLLAVENAARGRFSRWMVVGREVAVDRLPRLHGSLLEDADGFTRAGLDIDALRMYLRWRGVTLDGLRADPSLRDPATLPADPNDPTDGAVLPDGGEPLDEAAERDSGAPTYDDPWGARAFLDDIEGSAYGTDPETLRRALDLLVERDTVWVTPGLPFVVPLFVGLLAAFTAGDLLTLLLNAIAGG</sequence>
<dbReference type="GO" id="GO:0005886">
    <property type="term" value="C:plasma membrane"/>
    <property type="evidence" value="ECO:0007669"/>
    <property type="project" value="UniProtKB-SubCell"/>
</dbReference>
<accession>A0A830FHL1</accession>
<evidence type="ECO:0000256" key="1">
    <source>
        <dbReference type="ARBA" id="ARBA00004651"/>
    </source>
</evidence>
<keyword evidence="11" id="KW-1185">Reference proteome</keyword>
<feature type="domain" description="Prepilin type IV endopeptidase peptidase" evidence="8">
    <location>
        <begin position="13"/>
        <end position="128"/>
    </location>
</feature>
<dbReference type="InterPro" id="IPR052218">
    <property type="entry name" value="Preflagellin_Peptidase"/>
</dbReference>
<dbReference type="GO" id="GO:0004190">
    <property type="term" value="F:aspartic-type endopeptidase activity"/>
    <property type="evidence" value="ECO:0007669"/>
    <property type="project" value="InterPro"/>
</dbReference>
<evidence type="ECO:0000256" key="4">
    <source>
        <dbReference type="ARBA" id="ARBA00022989"/>
    </source>
</evidence>
<evidence type="ECO:0000256" key="6">
    <source>
        <dbReference type="SAM" id="MobiDB-lite"/>
    </source>
</evidence>
<organism evidence="10 11">
    <name type="scientific">Halocalculus aciditolerans</name>
    <dbReference type="NCBI Taxonomy" id="1383812"/>
    <lineage>
        <taxon>Archaea</taxon>
        <taxon>Methanobacteriati</taxon>
        <taxon>Methanobacteriota</taxon>
        <taxon>Stenosarchaea group</taxon>
        <taxon>Halobacteria</taxon>
        <taxon>Halobacteriales</taxon>
        <taxon>Halobacteriaceae</taxon>
        <taxon>Halocalculus</taxon>
    </lineage>
</organism>
<evidence type="ECO:0000256" key="3">
    <source>
        <dbReference type="ARBA" id="ARBA00022692"/>
    </source>
</evidence>
<keyword evidence="4 7" id="KW-1133">Transmembrane helix</keyword>
<evidence type="ECO:0000259" key="8">
    <source>
        <dbReference type="Pfam" id="PF01478"/>
    </source>
</evidence>
<gene>
    <name evidence="10" type="ORF">GCM10009039_02930</name>
</gene>
<name>A0A830FHL1_9EURY</name>
<feature type="transmembrane region" description="Helical" evidence="7">
    <location>
        <begin position="287"/>
        <end position="308"/>
    </location>
</feature>
<evidence type="ECO:0000256" key="7">
    <source>
        <dbReference type="SAM" id="Phobius"/>
    </source>
</evidence>
<comment type="caution">
    <text evidence="10">The sequence shown here is derived from an EMBL/GenBank/DDBJ whole genome shotgun (WGS) entry which is preliminary data.</text>
</comment>
<evidence type="ECO:0000313" key="11">
    <source>
        <dbReference type="Proteomes" id="UP000607197"/>
    </source>
</evidence>
<keyword evidence="3 7" id="KW-0812">Transmembrane</keyword>
<evidence type="ECO:0000259" key="9">
    <source>
        <dbReference type="Pfam" id="PF06847"/>
    </source>
</evidence>
<dbReference type="PANTHER" id="PTHR36506">
    <property type="entry name" value="PREFLAGELLIN PEPTIDASE"/>
    <property type="match status" value="1"/>
</dbReference>